<dbReference type="EMBL" id="FONY01000023">
    <property type="protein sequence ID" value="SFF27539.1"/>
    <property type="molecule type" value="Genomic_DNA"/>
</dbReference>
<dbReference type="GO" id="GO:0000160">
    <property type="term" value="P:phosphorelay signal transduction system"/>
    <property type="evidence" value="ECO:0007669"/>
    <property type="project" value="InterPro"/>
</dbReference>
<feature type="domain" description="Response regulatory" evidence="3">
    <location>
        <begin position="11"/>
        <end position="125"/>
    </location>
</feature>
<dbReference type="Proteomes" id="UP000199513">
    <property type="component" value="Unassembled WGS sequence"/>
</dbReference>
<organism evidence="4 5">
    <name type="scientific">Thermoflexibacter ruber</name>
    <dbReference type="NCBI Taxonomy" id="1003"/>
    <lineage>
        <taxon>Bacteria</taxon>
        <taxon>Pseudomonadati</taxon>
        <taxon>Bacteroidota</taxon>
        <taxon>Cytophagia</taxon>
        <taxon>Cytophagales</taxon>
        <taxon>Thermoflexibacteraceae</taxon>
        <taxon>Thermoflexibacter</taxon>
    </lineage>
</organism>
<dbReference type="AlphaFoldDB" id="A0A1I2HD73"/>
<keyword evidence="5" id="KW-1185">Reference proteome</keyword>
<evidence type="ECO:0000256" key="2">
    <source>
        <dbReference type="PROSITE-ProRule" id="PRU00169"/>
    </source>
</evidence>
<dbReference type="STRING" id="1003.SAMN04488541_102331"/>
<feature type="modified residue" description="4-aspartylphosphate" evidence="2">
    <location>
        <position position="60"/>
    </location>
</feature>
<evidence type="ECO:0000259" key="3">
    <source>
        <dbReference type="PROSITE" id="PS50110"/>
    </source>
</evidence>
<dbReference type="Pfam" id="PF00072">
    <property type="entry name" value="Response_reg"/>
    <property type="match status" value="1"/>
</dbReference>
<evidence type="ECO:0000313" key="5">
    <source>
        <dbReference type="Proteomes" id="UP000199513"/>
    </source>
</evidence>
<protein>
    <submittedName>
        <fullName evidence="4">Response regulator receiver domain-containing protein</fullName>
    </submittedName>
</protein>
<dbReference type="PROSITE" id="PS50110">
    <property type="entry name" value="RESPONSE_REGULATORY"/>
    <property type="match status" value="1"/>
</dbReference>
<dbReference type="InterPro" id="IPR050595">
    <property type="entry name" value="Bact_response_regulator"/>
</dbReference>
<dbReference type="CDD" id="cd00156">
    <property type="entry name" value="REC"/>
    <property type="match status" value="1"/>
</dbReference>
<reference evidence="5" key="1">
    <citation type="submission" date="2016-10" db="EMBL/GenBank/DDBJ databases">
        <authorList>
            <person name="Varghese N."/>
            <person name="Submissions S."/>
        </authorList>
    </citation>
    <scope>NUCLEOTIDE SEQUENCE [LARGE SCALE GENOMIC DNA]</scope>
    <source>
        <strain>GEY</strain>
        <strain evidence="5">DSM 9560</strain>
    </source>
</reference>
<dbReference type="OrthoDB" id="673187at2"/>
<accession>A0A1I2HD73</accession>
<dbReference type="PANTHER" id="PTHR44591">
    <property type="entry name" value="STRESS RESPONSE REGULATOR PROTEIN 1"/>
    <property type="match status" value="1"/>
</dbReference>
<dbReference type="InterPro" id="IPR011006">
    <property type="entry name" value="CheY-like_superfamily"/>
</dbReference>
<dbReference type="RefSeq" id="WP_091546279.1">
    <property type="nucleotide sequence ID" value="NZ_FONY01000023.1"/>
</dbReference>
<evidence type="ECO:0000256" key="1">
    <source>
        <dbReference type="ARBA" id="ARBA00022553"/>
    </source>
</evidence>
<keyword evidence="1 2" id="KW-0597">Phosphoprotein</keyword>
<dbReference type="Gene3D" id="3.40.50.2300">
    <property type="match status" value="1"/>
</dbReference>
<dbReference type="SMART" id="SM00448">
    <property type="entry name" value="REC"/>
    <property type="match status" value="1"/>
</dbReference>
<dbReference type="SUPFAM" id="SSF52172">
    <property type="entry name" value="CheY-like"/>
    <property type="match status" value="1"/>
</dbReference>
<name>A0A1I2HD73_9BACT</name>
<proteinExistence type="predicted"/>
<gene>
    <name evidence="4" type="ORF">SAMN04488541_102331</name>
</gene>
<dbReference type="InterPro" id="IPR001789">
    <property type="entry name" value="Sig_transdc_resp-reg_receiver"/>
</dbReference>
<sequence length="138" mass="16044">MEHTNTENTYKIFVIEDNRTEGMLLKLTLTERENIDLVIFPDGKSMLERLHENPVIVIADLILPDMEGIDLIRQVRAFNENIRIIVVSAQRSIELIAELQAEGIYNYLVKSEACLHYLHHVIEDLLIIIQHKKKVVKE</sequence>
<dbReference type="PANTHER" id="PTHR44591:SF3">
    <property type="entry name" value="RESPONSE REGULATORY DOMAIN-CONTAINING PROTEIN"/>
    <property type="match status" value="1"/>
</dbReference>
<evidence type="ECO:0000313" key="4">
    <source>
        <dbReference type="EMBL" id="SFF27539.1"/>
    </source>
</evidence>